<dbReference type="RefSeq" id="WP_127191364.1">
    <property type="nucleotide sequence ID" value="NZ_RZNY01000004.1"/>
</dbReference>
<dbReference type="GO" id="GO:0000976">
    <property type="term" value="F:transcription cis-regulatory region binding"/>
    <property type="evidence" value="ECO:0007669"/>
    <property type="project" value="TreeGrafter"/>
</dbReference>
<dbReference type="PRINTS" id="PR00036">
    <property type="entry name" value="HTHLACI"/>
</dbReference>
<gene>
    <name evidence="5" type="ORF">EJP82_07210</name>
</gene>
<keyword evidence="2" id="KW-0238">DNA-binding</keyword>
<keyword evidence="3" id="KW-0804">Transcription</keyword>
<feature type="domain" description="HTH lacI-type" evidence="4">
    <location>
        <begin position="3"/>
        <end position="57"/>
    </location>
</feature>
<evidence type="ECO:0000256" key="2">
    <source>
        <dbReference type="ARBA" id="ARBA00023125"/>
    </source>
</evidence>
<reference evidence="5 6" key="1">
    <citation type="submission" date="2018-12" db="EMBL/GenBank/DDBJ databases">
        <authorList>
            <person name="Sun L."/>
            <person name="Chen Z."/>
        </authorList>
    </citation>
    <scope>NUCLEOTIDE SEQUENCE [LARGE SCALE GENOMIC DNA]</scope>
    <source>
        <strain evidence="5 6">DSM 15890</strain>
    </source>
</reference>
<dbReference type="InterPro" id="IPR010982">
    <property type="entry name" value="Lambda_DNA-bd_dom_sf"/>
</dbReference>
<dbReference type="Gene3D" id="3.40.50.2300">
    <property type="match status" value="2"/>
</dbReference>
<comment type="caution">
    <text evidence="5">The sequence shown here is derived from an EMBL/GenBank/DDBJ whole genome shotgun (WGS) entry which is preliminary data.</text>
</comment>
<evidence type="ECO:0000256" key="1">
    <source>
        <dbReference type="ARBA" id="ARBA00023015"/>
    </source>
</evidence>
<keyword evidence="1" id="KW-0805">Transcription regulation</keyword>
<dbReference type="Pfam" id="PF00356">
    <property type="entry name" value="LacI"/>
    <property type="match status" value="1"/>
</dbReference>
<dbReference type="PANTHER" id="PTHR30146:SF109">
    <property type="entry name" value="HTH-TYPE TRANSCRIPTIONAL REGULATOR GALS"/>
    <property type="match status" value="1"/>
</dbReference>
<dbReference type="Proteomes" id="UP000279446">
    <property type="component" value="Unassembled WGS sequence"/>
</dbReference>
<dbReference type="OrthoDB" id="9788209at2"/>
<dbReference type="PANTHER" id="PTHR30146">
    <property type="entry name" value="LACI-RELATED TRANSCRIPTIONAL REPRESSOR"/>
    <property type="match status" value="1"/>
</dbReference>
<dbReference type="Pfam" id="PF13377">
    <property type="entry name" value="Peripla_BP_3"/>
    <property type="match status" value="1"/>
</dbReference>
<accession>A0A3S1DLS2</accession>
<evidence type="ECO:0000256" key="3">
    <source>
        <dbReference type="ARBA" id="ARBA00023163"/>
    </source>
</evidence>
<evidence type="ECO:0000313" key="6">
    <source>
        <dbReference type="Proteomes" id="UP000279446"/>
    </source>
</evidence>
<dbReference type="InterPro" id="IPR028082">
    <property type="entry name" value="Peripla_BP_I"/>
</dbReference>
<dbReference type="GO" id="GO:0003700">
    <property type="term" value="F:DNA-binding transcription factor activity"/>
    <property type="evidence" value="ECO:0007669"/>
    <property type="project" value="TreeGrafter"/>
</dbReference>
<evidence type="ECO:0000259" key="4">
    <source>
        <dbReference type="PROSITE" id="PS50932"/>
    </source>
</evidence>
<dbReference type="SUPFAM" id="SSF53822">
    <property type="entry name" value="Periplasmic binding protein-like I"/>
    <property type="match status" value="1"/>
</dbReference>
<dbReference type="Gene3D" id="1.10.260.40">
    <property type="entry name" value="lambda repressor-like DNA-binding domains"/>
    <property type="match status" value="1"/>
</dbReference>
<dbReference type="SUPFAM" id="SSF47413">
    <property type="entry name" value="lambda repressor-like DNA-binding domains"/>
    <property type="match status" value="1"/>
</dbReference>
<dbReference type="CDD" id="cd06267">
    <property type="entry name" value="PBP1_LacI_sugar_binding-like"/>
    <property type="match status" value="1"/>
</dbReference>
<dbReference type="CDD" id="cd01392">
    <property type="entry name" value="HTH_LacI"/>
    <property type="match status" value="1"/>
</dbReference>
<dbReference type="EMBL" id="RZNY01000004">
    <property type="protein sequence ID" value="RUT47486.1"/>
    <property type="molecule type" value="Genomic_DNA"/>
</dbReference>
<evidence type="ECO:0000313" key="5">
    <source>
        <dbReference type="EMBL" id="RUT47486.1"/>
    </source>
</evidence>
<sequence>MKVTIKDIAKAANVAKSTVSKVLNDSPHISIATKVRIREIMKQMNYIPSSLATGLARQKCHNISLIIDLTRRNDFLNFFFYNIIGGIESVVGPNNYELTISNVGREESRDYLTRYVLSQKADGIIIDNSILTKDSAEDLRNLGFPYVLIGEWSGPKMVPCVDINNRLGATRLTQHLLEQGYRNLAFIGGGENEPLFESRSAGVIDALLQEDVEGNPLRIYPDGNTEKAGYHMVSTILEHGEIPDALVCMNNFVAFGALKRLKEKGISVPQEIGVVTFDNEPLAPYTTPALTCLHMDTFGLGAGAAELLMSQIQEESQANQDKFLQQKWLMPELIVRESSTKR</sequence>
<dbReference type="SMART" id="SM00354">
    <property type="entry name" value="HTH_LACI"/>
    <property type="match status" value="1"/>
</dbReference>
<name>A0A3S1DLS2_9BACL</name>
<dbReference type="PROSITE" id="PS50932">
    <property type="entry name" value="HTH_LACI_2"/>
    <property type="match status" value="1"/>
</dbReference>
<dbReference type="InterPro" id="IPR000843">
    <property type="entry name" value="HTH_LacI"/>
</dbReference>
<proteinExistence type="predicted"/>
<dbReference type="InterPro" id="IPR046335">
    <property type="entry name" value="LacI/GalR-like_sensor"/>
</dbReference>
<dbReference type="AlphaFoldDB" id="A0A3S1DLS2"/>
<organism evidence="5 6">
    <name type="scientific">Paenibacillus anaericanus</name>
    <dbReference type="NCBI Taxonomy" id="170367"/>
    <lineage>
        <taxon>Bacteria</taxon>
        <taxon>Bacillati</taxon>
        <taxon>Bacillota</taxon>
        <taxon>Bacilli</taxon>
        <taxon>Bacillales</taxon>
        <taxon>Paenibacillaceae</taxon>
        <taxon>Paenibacillus</taxon>
    </lineage>
</organism>
<keyword evidence="6" id="KW-1185">Reference proteome</keyword>
<protein>
    <submittedName>
        <fullName evidence="5">LacI family transcriptional regulator</fullName>
    </submittedName>
</protein>